<feature type="region of interest" description="Disordered" evidence="7">
    <location>
        <begin position="234"/>
        <end position="253"/>
    </location>
</feature>
<evidence type="ECO:0000313" key="10">
    <source>
        <dbReference type="EMBL" id="CAD6999727.1"/>
    </source>
</evidence>
<evidence type="ECO:0000256" key="5">
    <source>
        <dbReference type="ARBA" id="ARBA00022999"/>
    </source>
</evidence>
<feature type="compositionally biased region" description="Polar residues" evidence="7">
    <location>
        <begin position="263"/>
        <end position="276"/>
    </location>
</feature>
<dbReference type="InterPro" id="IPR036036">
    <property type="entry name" value="SOCS_box-like_dom_sf"/>
</dbReference>
<feature type="region of interest" description="Disordered" evidence="7">
    <location>
        <begin position="168"/>
        <end position="200"/>
    </location>
</feature>
<feature type="compositionally biased region" description="Low complexity" evidence="7">
    <location>
        <begin position="175"/>
        <end position="197"/>
    </location>
</feature>
<evidence type="ECO:0000259" key="9">
    <source>
        <dbReference type="PROSITE" id="PS50225"/>
    </source>
</evidence>
<dbReference type="GO" id="GO:0005942">
    <property type="term" value="C:phosphatidylinositol 3-kinase complex"/>
    <property type="evidence" value="ECO:0007669"/>
    <property type="project" value="TreeGrafter"/>
</dbReference>
<feature type="compositionally biased region" description="Polar residues" evidence="7">
    <location>
        <begin position="299"/>
        <end position="331"/>
    </location>
</feature>
<evidence type="ECO:0000256" key="6">
    <source>
        <dbReference type="PROSITE-ProRule" id="PRU00191"/>
    </source>
</evidence>
<dbReference type="AlphaFoldDB" id="A0A811UPK9"/>
<gene>
    <name evidence="10" type="ORF">CCAP1982_LOCUS8253</name>
</gene>
<dbReference type="PANTHER" id="PTHR10155:SF0">
    <property type="entry name" value="SUPPRESSOR OF CYTOKINE SIGNALING AT 36E, ISOFORM D"/>
    <property type="match status" value="1"/>
</dbReference>
<comment type="caution">
    <text evidence="10">The sequence shown here is derived from an EMBL/GenBank/DDBJ whole genome shotgun (WGS) entry which is preliminary data.</text>
</comment>
<keyword evidence="5 6" id="KW-0727">SH2 domain</keyword>
<dbReference type="InterPro" id="IPR000980">
    <property type="entry name" value="SH2"/>
</dbReference>
<name>A0A811UPK9_CERCA</name>
<dbReference type="SMART" id="SM00969">
    <property type="entry name" value="SOCS_box"/>
    <property type="match status" value="1"/>
</dbReference>
<organism evidence="10 11">
    <name type="scientific">Ceratitis capitata</name>
    <name type="common">Mediterranean fruit fly</name>
    <name type="synonym">Tephritis capitata</name>
    <dbReference type="NCBI Taxonomy" id="7213"/>
    <lineage>
        <taxon>Eukaryota</taxon>
        <taxon>Metazoa</taxon>
        <taxon>Ecdysozoa</taxon>
        <taxon>Arthropoda</taxon>
        <taxon>Hexapoda</taxon>
        <taxon>Insecta</taxon>
        <taxon>Pterygota</taxon>
        <taxon>Neoptera</taxon>
        <taxon>Endopterygota</taxon>
        <taxon>Diptera</taxon>
        <taxon>Brachycera</taxon>
        <taxon>Muscomorpha</taxon>
        <taxon>Tephritoidea</taxon>
        <taxon>Tephritidae</taxon>
        <taxon>Ceratitis</taxon>
        <taxon>Ceratitis</taxon>
    </lineage>
</organism>
<evidence type="ECO:0000313" key="11">
    <source>
        <dbReference type="Proteomes" id="UP000606786"/>
    </source>
</evidence>
<dbReference type="Proteomes" id="UP000606786">
    <property type="component" value="Unassembled WGS sequence"/>
</dbReference>
<dbReference type="PANTHER" id="PTHR10155">
    <property type="entry name" value="PHOSPHATIDYLINOSITOL 3-KINASE REGULATORY SUBUNIT"/>
    <property type="match status" value="1"/>
</dbReference>
<protein>
    <submittedName>
        <fullName evidence="10">(Mediterranean fruit fly) hypothetical protein</fullName>
    </submittedName>
</protein>
<reference evidence="10" key="1">
    <citation type="submission" date="2020-11" db="EMBL/GenBank/DDBJ databases">
        <authorList>
            <person name="Whitehead M."/>
        </authorList>
    </citation>
    <scope>NUCLEOTIDE SEQUENCE</scope>
    <source>
        <strain evidence="10">EGII</strain>
    </source>
</reference>
<dbReference type="SUPFAM" id="SSF55550">
    <property type="entry name" value="SH2 domain"/>
    <property type="match status" value="1"/>
</dbReference>
<dbReference type="InterPro" id="IPR001496">
    <property type="entry name" value="SOCS_box"/>
</dbReference>
<dbReference type="GO" id="GO:0046935">
    <property type="term" value="F:1-phosphatidylinositol-3-kinase regulator activity"/>
    <property type="evidence" value="ECO:0007669"/>
    <property type="project" value="TreeGrafter"/>
</dbReference>
<accession>A0A811UPK9</accession>
<keyword evidence="4" id="KW-0833">Ubl conjugation pathway</keyword>
<dbReference type="FunFam" id="3.30.505.10:FF:000028">
    <property type="entry name" value="Suppressor of cytokine signaling 5"/>
    <property type="match status" value="1"/>
</dbReference>
<dbReference type="SUPFAM" id="SSF158235">
    <property type="entry name" value="SOCS box-like"/>
    <property type="match status" value="1"/>
</dbReference>
<proteinExistence type="predicted"/>
<evidence type="ECO:0000256" key="2">
    <source>
        <dbReference type="ARBA" id="ARBA00022604"/>
    </source>
</evidence>
<dbReference type="PROSITE" id="PS50001">
    <property type="entry name" value="SH2"/>
    <property type="match status" value="1"/>
</dbReference>
<keyword evidence="11" id="KW-1185">Reference proteome</keyword>
<keyword evidence="3" id="KW-0734">Signal transduction inhibitor</keyword>
<dbReference type="GO" id="GO:0046854">
    <property type="term" value="P:phosphatidylinositol phosphate biosynthetic process"/>
    <property type="evidence" value="ECO:0007669"/>
    <property type="project" value="TreeGrafter"/>
</dbReference>
<dbReference type="EMBL" id="CAJHJT010000012">
    <property type="protein sequence ID" value="CAD6999727.1"/>
    <property type="molecule type" value="Genomic_DNA"/>
</dbReference>
<dbReference type="GO" id="GO:0035556">
    <property type="term" value="P:intracellular signal transduction"/>
    <property type="evidence" value="ECO:0007669"/>
    <property type="project" value="InterPro"/>
</dbReference>
<evidence type="ECO:0000256" key="1">
    <source>
        <dbReference type="ARBA" id="ARBA00004906"/>
    </source>
</evidence>
<keyword evidence="2" id="KW-0341">Growth regulation</keyword>
<evidence type="ECO:0000259" key="8">
    <source>
        <dbReference type="PROSITE" id="PS50001"/>
    </source>
</evidence>
<evidence type="ECO:0000256" key="4">
    <source>
        <dbReference type="ARBA" id="ARBA00022786"/>
    </source>
</evidence>
<comment type="pathway">
    <text evidence="1">Protein modification; protein ubiquitination.</text>
</comment>
<dbReference type="Gene3D" id="3.30.505.10">
    <property type="entry name" value="SH2 domain"/>
    <property type="match status" value="1"/>
</dbReference>
<dbReference type="Pfam" id="PF07525">
    <property type="entry name" value="SOCS_box"/>
    <property type="match status" value="1"/>
</dbReference>
<sequence>MGHRSSKLSAGLTNGNTSINKSSSLKDTTATSTKLSKHSSRRYSARYPKSCSAKSESNKNFRHSIASLSSSNSTNVATVCGDQQFLPILRLDSESIAENANLSSVASNSTGQIIIKIHFKTHTPPTADTMDNASQKDVVSPSERETRARSLLNSENYRRLVDTNSNNEFVETAGSSPNSVLNNNSNSNTNNNNNNNSRASLPAHLNTLRIIEPLSQQDTTSAAGAVDYYEVAEEAPASTTHSRPVSSRRQKAKSAFMNFRSMLESSSSKAQQNKVTNSNNNNHHSGGGGNGSKHSHNNRQSLPLPSVEQTRQNPLRPVSSSETRSTLPVASTSSIYHDGAVVSNLNPIMASNPHTTTTPPTPISITTSSAALPLSPPTTTTTTATATNNQLAIWASSPNQDLIISSINVVVCPPTAAAAAAAIATTAVAPTNMSSAEHLMSSEHGDSHSSCGSACVRSVPKHLTTGESAQPQSGMAKNIIHALSTATSPIVHSQVDFVHYLVPDLQRIFNSSFYWGKMDRYEAERLLEGKPEGTFLLRDSAQEEYLFSVTFRKYGRSLHARIEQSGHKFSFDCHDPAVFSTSTVTGLLEHYKDPGSVMFFEPMLTVPFHRKRVFSLQQLSRAAIVSNSTYDGITELELPVRLKAYLKEYHYKQKLRVKLLDETLLTCT</sequence>
<evidence type="ECO:0000256" key="7">
    <source>
        <dbReference type="SAM" id="MobiDB-lite"/>
    </source>
</evidence>
<feature type="compositionally biased region" description="Basic residues" evidence="7">
    <location>
        <begin position="35"/>
        <end position="44"/>
    </location>
</feature>
<feature type="compositionally biased region" description="Polar residues" evidence="7">
    <location>
        <begin position="123"/>
        <end position="137"/>
    </location>
</feature>
<feature type="region of interest" description="Disordered" evidence="7">
    <location>
        <begin position="1"/>
        <end position="58"/>
    </location>
</feature>
<dbReference type="SMART" id="SM00252">
    <property type="entry name" value="SH2"/>
    <property type="match status" value="1"/>
</dbReference>
<dbReference type="GO" id="GO:0009968">
    <property type="term" value="P:negative regulation of signal transduction"/>
    <property type="evidence" value="ECO:0007669"/>
    <property type="project" value="UniProtKB-KW"/>
</dbReference>
<feature type="domain" description="SH2" evidence="8">
    <location>
        <begin position="513"/>
        <end position="608"/>
    </location>
</feature>
<feature type="compositionally biased region" description="Polar residues" evidence="7">
    <location>
        <begin position="7"/>
        <end position="34"/>
    </location>
</feature>
<evidence type="ECO:0000256" key="3">
    <source>
        <dbReference type="ARBA" id="ARBA00022700"/>
    </source>
</evidence>
<dbReference type="InterPro" id="IPR036860">
    <property type="entry name" value="SH2_dom_sf"/>
</dbReference>
<feature type="domain" description="SOCS box" evidence="9">
    <location>
        <begin position="603"/>
        <end position="652"/>
    </location>
</feature>
<dbReference type="OrthoDB" id="5979828at2759"/>
<dbReference type="Pfam" id="PF00017">
    <property type="entry name" value="SH2"/>
    <property type="match status" value="1"/>
</dbReference>
<feature type="region of interest" description="Disordered" evidence="7">
    <location>
        <begin position="123"/>
        <end position="147"/>
    </location>
</feature>
<dbReference type="SMART" id="SM00253">
    <property type="entry name" value="SOCS"/>
    <property type="match status" value="1"/>
</dbReference>
<feature type="region of interest" description="Disordered" evidence="7">
    <location>
        <begin position="262"/>
        <end position="331"/>
    </location>
</feature>
<dbReference type="PROSITE" id="PS50225">
    <property type="entry name" value="SOCS"/>
    <property type="match status" value="1"/>
</dbReference>